<evidence type="ECO:0000256" key="1">
    <source>
        <dbReference type="SAM" id="Coils"/>
    </source>
</evidence>
<dbReference type="AlphaFoldDB" id="A0A2S2QTH0"/>
<protein>
    <submittedName>
        <fullName evidence="2">Uncharacterized protein</fullName>
    </submittedName>
</protein>
<feature type="coiled-coil region" evidence="1">
    <location>
        <begin position="5"/>
        <end position="32"/>
    </location>
</feature>
<proteinExistence type="predicted"/>
<gene>
    <name evidence="2" type="ORF">g.25168</name>
</gene>
<organism evidence="2">
    <name type="scientific">Sipha flava</name>
    <name type="common">yellow sugarcane aphid</name>
    <dbReference type="NCBI Taxonomy" id="143950"/>
    <lineage>
        <taxon>Eukaryota</taxon>
        <taxon>Metazoa</taxon>
        <taxon>Ecdysozoa</taxon>
        <taxon>Arthropoda</taxon>
        <taxon>Hexapoda</taxon>
        <taxon>Insecta</taxon>
        <taxon>Pterygota</taxon>
        <taxon>Neoptera</taxon>
        <taxon>Paraneoptera</taxon>
        <taxon>Hemiptera</taxon>
        <taxon>Sternorrhyncha</taxon>
        <taxon>Aphidomorpha</taxon>
        <taxon>Aphidoidea</taxon>
        <taxon>Aphididae</taxon>
        <taxon>Sipha</taxon>
    </lineage>
</organism>
<sequence>MVRNVELSEESASEVEQQLLNMKNKNKKLYGQSSMIREDSDTSSDECINIFQQKKIVKDPKSVMAEQTTVDTVSEHQYTELSNVNLIPFTSSENIPLNTS</sequence>
<reference evidence="2" key="1">
    <citation type="submission" date="2018-04" db="EMBL/GenBank/DDBJ databases">
        <title>Transcriptome assembly of Sipha flava.</title>
        <authorList>
            <person name="Scully E.D."/>
            <person name="Geib S.M."/>
            <person name="Palmer N.A."/>
            <person name="Koch K."/>
            <person name="Bradshaw J."/>
            <person name="Heng-Moss T."/>
            <person name="Sarath G."/>
        </authorList>
    </citation>
    <scope>NUCLEOTIDE SEQUENCE</scope>
</reference>
<keyword evidence="1" id="KW-0175">Coiled coil</keyword>
<name>A0A2S2QTH0_9HEMI</name>
<dbReference type="EMBL" id="GGMS01011617">
    <property type="protein sequence ID" value="MBY80820.1"/>
    <property type="molecule type" value="Transcribed_RNA"/>
</dbReference>
<accession>A0A2S2QTH0</accession>
<evidence type="ECO:0000313" key="2">
    <source>
        <dbReference type="EMBL" id="MBY80820.1"/>
    </source>
</evidence>